<keyword evidence="3" id="KW-0804">Transcription</keyword>
<keyword evidence="2" id="KW-0238">DNA-binding</keyword>
<dbReference type="RefSeq" id="WP_289999526.1">
    <property type="nucleotide sequence ID" value="NZ_JAUEPH010000003.1"/>
</dbReference>
<dbReference type="InterPro" id="IPR000792">
    <property type="entry name" value="Tscrpt_reg_LuxR_C"/>
</dbReference>
<sequence>MDKVLLSDLRKQNKYTHFFQDWANQEFGKMPDPKKVVKDLEKLSNQIGMQEGLYMACFDYKNLNLAFFAGNVEELTGYPSSMFRNKGMETSFTMIHPDDRPELFRFQEIVFKAFHGLSMKEKHTFEFSYTTRWVHRTTLEVHWMMARVKPYFIDESGNFAMDFHVIVKLMVPPKISGYDWNYSFVKDDGERVVVSKNEPTEHEVKLTKKEKQVVKLILDGQSSKEIGEALNISINTVGTHRKNILKKLGARNVTEMIKILSSYEF</sequence>
<dbReference type="SMART" id="SM00421">
    <property type="entry name" value="HTH_LUXR"/>
    <property type="match status" value="1"/>
</dbReference>
<proteinExistence type="predicted"/>
<evidence type="ECO:0000256" key="1">
    <source>
        <dbReference type="ARBA" id="ARBA00023015"/>
    </source>
</evidence>
<gene>
    <name evidence="5" type="ORF">QVH07_07400</name>
</gene>
<reference evidence="5" key="1">
    <citation type="submission" date="2023-06" db="EMBL/GenBank/DDBJ databases">
        <title>Robiginitalea aurantiacus sp. nov. and Algoriphagus sediminis sp. nov., isolated from coastal sediment.</title>
        <authorList>
            <person name="Zhou Z.Y."/>
            <person name="An J."/>
            <person name="Jia Y.W."/>
            <person name="Du Z.J."/>
        </authorList>
    </citation>
    <scope>NUCLEOTIDE SEQUENCE</scope>
    <source>
        <strain evidence="5">C2-7</strain>
    </source>
</reference>
<keyword evidence="6" id="KW-1185">Reference proteome</keyword>
<organism evidence="5 6">
    <name type="scientific">Algoriphagus sediminis</name>
    <dbReference type="NCBI Taxonomy" id="3057113"/>
    <lineage>
        <taxon>Bacteria</taxon>
        <taxon>Pseudomonadati</taxon>
        <taxon>Bacteroidota</taxon>
        <taxon>Cytophagia</taxon>
        <taxon>Cytophagales</taxon>
        <taxon>Cyclobacteriaceae</taxon>
        <taxon>Algoriphagus</taxon>
    </lineage>
</organism>
<dbReference type="Gene3D" id="3.30.450.20">
    <property type="entry name" value="PAS domain"/>
    <property type="match status" value="1"/>
</dbReference>
<dbReference type="PROSITE" id="PS50043">
    <property type="entry name" value="HTH_LUXR_2"/>
    <property type="match status" value="1"/>
</dbReference>
<dbReference type="InterPro" id="IPR036388">
    <property type="entry name" value="WH-like_DNA-bd_sf"/>
</dbReference>
<dbReference type="PROSITE" id="PS00622">
    <property type="entry name" value="HTH_LUXR_1"/>
    <property type="match status" value="1"/>
</dbReference>
<dbReference type="EMBL" id="JAUEPH010000003">
    <property type="protein sequence ID" value="MDN3203970.1"/>
    <property type="molecule type" value="Genomic_DNA"/>
</dbReference>
<dbReference type="PANTHER" id="PTHR44688:SF16">
    <property type="entry name" value="DNA-BINDING TRANSCRIPTIONAL ACTIVATOR DEVR_DOSR"/>
    <property type="match status" value="1"/>
</dbReference>
<dbReference type="Pfam" id="PF08447">
    <property type="entry name" value="PAS_3"/>
    <property type="match status" value="1"/>
</dbReference>
<evidence type="ECO:0000259" key="4">
    <source>
        <dbReference type="PROSITE" id="PS50043"/>
    </source>
</evidence>
<dbReference type="PRINTS" id="PR00038">
    <property type="entry name" value="HTHLUXR"/>
</dbReference>
<dbReference type="InterPro" id="IPR016032">
    <property type="entry name" value="Sig_transdc_resp-reg_C-effctor"/>
</dbReference>
<dbReference type="PANTHER" id="PTHR44688">
    <property type="entry name" value="DNA-BINDING TRANSCRIPTIONAL ACTIVATOR DEVR_DOSR"/>
    <property type="match status" value="1"/>
</dbReference>
<protein>
    <submittedName>
        <fullName evidence="5">LuxR C-terminal-related transcriptional regulator</fullName>
    </submittedName>
</protein>
<dbReference type="CDD" id="cd06170">
    <property type="entry name" value="LuxR_C_like"/>
    <property type="match status" value="1"/>
</dbReference>
<dbReference type="Proteomes" id="UP001171916">
    <property type="component" value="Unassembled WGS sequence"/>
</dbReference>
<evidence type="ECO:0000313" key="6">
    <source>
        <dbReference type="Proteomes" id="UP001171916"/>
    </source>
</evidence>
<dbReference type="InterPro" id="IPR013655">
    <property type="entry name" value="PAS_fold_3"/>
</dbReference>
<keyword evidence="1" id="KW-0805">Transcription regulation</keyword>
<dbReference type="Pfam" id="PF00196">
    <property type="entry name" value="GerE"/>
    <property type="match status" value="1"/>
</dbReference>
<evidence type="ECO:0000313" key="5">
    <source>
        <dbReference type="EMBL" id="MDN3203970.1"/>
    </source>
</evidence>
<evidence type="ECO:0000256" key="2">
    <source>
        <dbReference type="ARBA" id="ARBA00023125"/>
    </source>
</evidence>
<comment type="caution">
    <text evidence="5">The sequence shown here is derived from an EMBL/GenBank/DDBJ whole genome shotgun (WGS) entry which is preliminary data.</text>
</comment>
<evidence type="ECO:0000256" key="3">
    <source>
        <dbReference type="ARBA" id="ARBA00023163"/>
    </source>
</evidence>
<dbReference type="SUPFAM" id="SSF46894">
    <property type="entry name" value="C-terminal effector domain of the bipartite response regulators"/>
    <property type="match status" value="1"/>
</dbReference>
<name>A0ABT7YC48_9BACT</name>
<accession>A0ABT7YC48</accession>
<dbReference type="Gene3D" id="1.10.10.10">
    <property type="entry name" value="Winged helix-like DNA-binding domain superfamily/Winged helix DNA-binding domain"/>
    <property type="match status" value="1"/>
</dbReference>
<feature type="domain" description="HTH luxR-type" evidence="4">
    <location>
        <begin position="199"/>
        <end position="264"/>
    </location>
</feature>